<reference evidence="3 4" key="1">
    <citation type="journal article" date="2016" name="Genome Biol. Evol.">
        <title>Divergent and convergent evolution of fungal pathogenicity.</title>
        <authorList>
            <person name="Shang Y."/>
            <person name="Xiao G."/>
            <person name="Zheng P."/>
            <person name="Cen K."/>
            <person name="Zhan S."/>
            <person name="Wang C."/>
        </authorList>
    </citation>
    <scope>NUCLEOTIDE SEQUENCE [LARGE SCALE GENOMIC DNA]</scope>
    <source>
        <strain evidence="3 4">RCEF 264</strain>
    </source>
</reference>
<dbReference type="STRING" id="1081102.A0A167WXR1"/>
<organism evidence="3 4">
    <name type="scientific">Niveomyces insectorum RCEF 264</name>
    <dbReference type="NCBI Taxonomy" id="1081102"/>
    <lineage>
        <taxon>Eukaryota</taxon>
        <taxon>Fungi</taxon>
        <taxon>Dikarya</taxon>
        <taxon>Ascomycota</taxon>
        <taxon>Pezizomycotina</taxon>
        <taxon>Sordariomycetes</taxon>
        <taxon>Hypocreomycetidae</taxon>
        <taxon>Hypocreales</taxon>
        <taxon>Cordycipitaceae</taxon>
        <taxon>Niveomyces</taxon>
    </lineage>
</organism>
<name>A0A167WXR1_9HYPO</name>
<comment type="caution">
    <text evidence="3">The sequence shown here is derived from an EMBL/GenBank/DDBJ whole genome shotgun (WGS) entry which is preliminary data.</text>
</comment>
<dbReference type="EMBL" id="AZHD01000004">
    <property type="protein sequence ID" value="OAA64301.1"/>
    <property type="molecule type" value="Genomic_DNA"/>
</dbReference>
<accession>A0A167WXR1</accession>
<dbReference type="InterPro" id="IPR013655">
    <property type="entry name" value="PAS_fold_3"/>
</dbReference>
<dbReference type="Proteomes" id="UP000076874">
    <property type="component" value="Unassembled WGS sequence"/>
</dbReference>
<keyword evidence="3" id="KW-0407">Ion channel</keyword>
<evidence type="ECO:0000259" key="2">
    <source>
        <dbReference type="PROSITE" id="PS50112"/>
    </source>
</evidence>
<keyword evidence="3" id="KW-0406">Ion transport</keyword>
<dbReference type="GO" id="GO:0034220">
    <property type="term" value="P:monoatomic ion transmembrane transport"/>
    <property type="evidence" value="ECO:0007669"/>
    <property type="project" value="UniProtKB-KW"/>
</dbReference>
<feature type="region of interest" description="Disordered" evidence="1">
    <location>
        <begin position="229"/>
        <end position="259"/>
    </location>
</feature>
<sequence>MEKTFITIHNLSPDANILFASASIEDILDHKPADVQGKSCFDYFHPAEVPFARGVHSRGLLLDKAAVLHYCRLRSGDGTWVSCECCFTVVHDVLVACTSVYERNAKSERRAIEAPQIRRMFSCSPRDPRYHMLEHLSPKFKMSPTGREPRAALILNRFTRNLTVMFATNAISKVVGLRPDQIKGQSFYRCIQENCLSEAIKCLESAKANDSIAYLRFCFQDPREDDELGAGNGDNYADGGGDNDGSGNGLDGREGIKVEADQTRCDQDRQYDPMDMDVDLKHEVDPEVRIKMEEDDKAHLMPNAYLPSPRRTRLASYRASGSEQQSSRQPTIELEAVVSCTSDGLVVVLRKARPPIPPAHPPLVAFDYGNGLFAAPWAQHPIQPNFPVESLHTFRPPYRPQYMPLRDNVKEAGGPPTEVLMGSIRDVAVFAWGVVGIHPRMAANFGHSKEIVAPIATMQQQQHQDQPQQRRASWAESGGILASGSNDVLGSPRAFSTRRDKGKAPAIRTPLSRPYAHTPEDGSSEDGWRAYAPVSSSSGSCNPHPAWPGAGPGSVGKNAGSSQRTSLEYLQSGGSNCMGRAHALSPA</sequence>
<dbReference type="OrthoDB" id="411251at2759"/>
<keyword evidence="3" id="KW-0813">Transport</keyword>
<dbReference type="SUPFAM" id="SSF55785">
    <property type="entry name" value="PYP-like sensor domain (PAS domain)"/>
    <property type="match status" value="1"/>
</dbReference>
<feature type="domain" description="PAS" evidence="2">
    <location>
        <begin position="1"/>
        <end position="46"/>
    </location>
</feature>
<dbReference type="InterPro" id="IPR035965">
    <property type="entry name" value="PAS-like_dom_sf"/>
</dbReference>
<dbReference type="AlphaFoldDB" id="A0A167WXR1"/>
<dbReference type="InterPro" id="IPR000014">
    <property type="entry name" value="PAS"/>
</dbReference>
<feature type="compositionally biased region" description="Gly residues" evidence="1">
    <location>
        <begin position="238"/>
        <end position="250"/>
    </location>
</feature>
<proteinExistence type="predicted"/>
<dbReference type="PROSITE" id="PS50112">
    <property type="entry name" value="PAS"/>
    <property type="match status" value="1"/>
</dbReference>
<evidence type="ECO:0000313" key="4">
    <source>
        <dbReference type="Proteomes" id="UP000076874"/>
    </source>
</evidence>
<feature type="region of interest" description="Disordered" evidence="1">
    <location>
        <begin position="482"/>
        <end position="563"/>
    </location>
</feature>
<keyword evidence="4" id="KW-1185">Reference proteome</keyword>
<evidence type="ECO:0000313" key="3">
    <source>
        <dbReference type="EMBL" id="OAA64301.1"/>
    </source>
</evidence>
<dbReference type="CDD" id="cd00130">
    <property type="entry name" value="PAS"/>
    <property type="match status" value="1"/>
</dbReference>
<gene>
    <name evidence="3" type="ORF">SPI_02948</name>
</gene>
<evidence type="ECO:0000256" key="1">
    <source>
        <dbReference type="SAM" id="MobiDB-lite"/>
    </source>
</evidence>
<protein>
    <submittedName>
        <fullName evidence="3">Potassium channel, voltage-dependent transporter</fullName>
    </submittedName>
</protein>
<dbReference type="Pfam" id="PF08447">
    <property type="entry name" value="PAS_3"/>
    <property type="match status" value="1"/>
</dbReference>
<dbReference type="Gene3D" id="3.30.450.20">
    <property type="entry name" value="PAS domain"/>
    <property type="match status" value="1"/>
</dbReference>